<evidence type="ECO:0000313" key="1">
    <source>
        <dbReference type="EMBL" id="EME41983.1"/>
    </source>
</evidence>
<dbReference type="Proteomes" id="UP000016933">
    <property type="component" value="Unassembled WGS sequence"/>
</dbReference>
<dbReference type="HOGENOM" id="CLU_3050297_0_0_1"/>
<protein>
    <submittedName>
        <fullName evidence="1">Uncharacterized protein</fullName>
    </submittedName>
</protein>
<evidence type="ECO:0000313" key="2">
    <source>
        <dbReference type="Proteomes" id="UP000016933"/>
    </source>
</evidence>
<reference evidence="1 2" key="2">
    <citation type="journal article" date="2012" name="PLoS Pathog.">
        <title>Diverse lifestyles and strategies of plant pathogenesis encoded in the genomes of eighteen Dothideomycetes fungi.</title>
        <authorList>
            <person name="Ohm R.A."/>
            <person name="Feau N."/>
            <person name="Henrissat B."/>
            <person name="Schoch C.L."/>
            <person name="Horwitz B.A."/>
            <person name="Barry K.W."/>
            <person name="Condon B.J."/>
            <person name="Copeland A.C."/>
            <person name="Dhillon B."/>
            <person name="Glaser F."/>
            <person name="Hesse C.N."/>
            <person name="Kosti I."/>
            <person name="LaButti K."/>
            <person name="Lindquist E.A."/>
            <person name="Lucas S."/>
            <person name="Salamov A.A."/>
            <person name="Bradshaw R.E."/>
            <person name="Ciuffetti L."/>
            <person name="Hamelin R.C."/>
            <person name="Kema G.H.J."/>
            <person name="Lawrence C."/>
            <person name="Scott J.A."/>
            <person name="Spatafora J.W."/>
            <person name="Turgeon B.G."/>
            <person name="de Wit P.J.G.M."/>
            <person name="Zhong S."/>
            <person name="Goodwin S.B."/>
            <person name="Grigoriev I.V."/>
        </authorList>
    </citation>
    <scope>NUCLEOTIDE SEQUENCE [LARGE SCALE GENOMIC DNA]</scope>
    <source>
        <strain evidence="2">NZE10 / CBS 128990</strain>
    </source>
</reference>
<dbReference type="AlphaFoldDB" id="N1PH79"/>
<keyword evidence="2" id="KW-1185">Reference proteome</keyword>
<reference evidence="2" key="1">
    <citation type="journal article" date="2012" name="PLoS Genet.">
        <title>The genomes of the fungal plant pathogens Cladosporium fulvum and Dothistroma septosporum reveal adaptation to different hosts and lifestyles but also signatures of common ancestry.</title>
        <authorList>
            <person name="de Wit P.J.G.M."/>
            <person name="van der Burgt A."/>
            <person name="Oekmen B."/>
            <person name="Stergiopoulos I."/>
            <person name="Abd-Elsalam K.A."/>
            <person name="Aerts A.L."/>
            <person name="Bahkali A.H."/>
            <person name="Beenen H.G."/>
            <person name="Chettri P."/>
            <person name="Cox M.P."/>
            <person name="Datema E."/>
            <person name="de Vries R.P."/>
            <person name="Dhillon B."/>
            <person name="Ganley A.R."/>
            <person name="Griffiths S.A."/>
            <person name="Guo Y."/>
            <person name="Hamelin R.C."/>
            <person name="Henrissat B."/>
            <person name="Kabir M.S."/>
            <person name="Jashni M.K."/>
            <person name="Kema G."/>
            <person name="Klaubauf S."/>
            <person name="Lapidus A."/>
            <person name="Levasseur A."/>
            <person name="Lindquist E."/>
            <person name="Mehrabi R."/>
            <person name="Ohm R.A."/>
            <person name="Owen T.J."/>
            <person name="Salamov A."/>
            <person name="Schwelm A."/>
            <person name="Schijlen E."/>
            <person name="Sun H."/>
            <person name="van den Burg H.A."/>
            <person name="van Ham R.C.H.J."/>
            <person name="Zhang S."/>
            <person name="Goodwin S.B."/>
            <person name="Grigoriev I.V."/>
            <person name="Collemare J."/>
            <person name="Bradshaw R.E."/>
        </authorList>
    </citation>
    <scope>NUCLEOTIDE SEQUENCE [LARGE SCALE GENOMIC DNA]</scope>
    <source>
        <strain evidence="2">NZE10 / CBS 128990</strain>
    </source>
</reference>
<proteinExistence type="predicted"/>
<organism evidence="1 2">
    <name type="scientific">Dothistroma septosporum (strain NZE10 / CBS 128990)</name>
    <name type="common">Red band needle blight fungus</name>
    <name type="synonym">Mycosphaerella pini</name>
    <dbReference type="NCBI Taxonomy" id="675120"/>
    <lineage>
        <taxon>Eukaryota</taxon>
        <taxon>Fungi</taxon>
        <taxon>Dikarya</taxon>
        <taxon>Ascomycota</taxon>
        <taxon>Pezizomycotina</taxon>
        <taxon>Dothideomycetes</taxon>
        <taxon>Dothideomycetidae</taxon>
        <taxon>Mycosphaerellales</taxon>
        <taxon>Mycosphaerellaceae</taxon>
        <taxon>Dothistroma</taxon>
    </lineage>
</organism>
<name>N1PH79_DOTSN</name>
<dbReference type="EMBL" id="KB446541">
    <property type="protein sequence ID" value="EME41983.1"/>
    <property type="molecule type" value="Genomic_DNA"/>
</dbReference>
<sequence>MMVLWIKYHEPLPMSFQNDHSLACLSTWSAFAVRILTSPDTDNHPAQGSTASTI</sequence>
<accession>N1PH79</accession>
<gene>
    <name evidence="1" type="ORF">DOTSEDRAFT_72926</name>
</gene>